<keyword evidence="4" id="KW-0378">Hydrolase</keyword>
<protein>
    <recommendedName>
        <fullName evidence="1">RNA helicase</fullName>
        <ecNumber evidence="1">3.6.4.13</ecNumber>
    </recommendedName>
</protein>
<dbReference type="GO" id="GO:0016787">
    <property type="term" value="F:hydrolase activity"/>
    <property type="evidence" value="ECO:0007669"/>
    <property type="project" value="UniProtKB-KW"/>
</dbReference>
<dbReference type="Pfam" id="PF21010">
    <property type="entry name" value="HA2_C"/>
    <property type="match status" value="1"/>
</dbReference>
<keyword evidence="3" id="KW-0547">Nucleotide-binding</keyword>
<dbReference type="FunFam" id="1.20.120.1080:FF:000001">
    <property type="entry name" value="Pre-mRNA-splicing factor ATP-dependent RNA helicase"/>
    <property type="match status" value="1"/>
</dbReference>
<dbReference type="InterPro" id="IPR027417">
    <property type="entry name" value="P-loop_NTPase"/>
</dbReference>
<dbReference type="InterPro" id="IPR007502">
    <property type="entry name" value="Helicase-assoc_dom"/>
</dbReference>
<dbReference type="PANTHER" id="PTHR18934:SF85">
    <property type="entry name" value="ATP-DEPENDENT RNA HELICASE DHX8"/>
    <property type="match status" value="1"/>
</dbReference>
<evidence type="ECO:0000256" key="3">
    <source>
        <dbReference type="ARBA" id="ARBA00022741"/>
    </source>
</evidence>
<feature type="domain" description="Helicase-associated" evidence="9">
    <location>
        <begin position="45"/>
        <end position="135"/>
    </location>
</feature>
<accession>A0AAD4SZF2</accession>
<evidence type="ECO:0000256" key="7">
    <source>
        <dbReference type="ARBA" id="ARBA00023187"/>
    </source>
</evidence>
<dbReference type="GO" id="GO:0003724">
    <property type="term" value="F:RNA helicase activity"/>
    <property type="evidence" value="ECO:0007669"/>
    <property type="project" value="UniProtKB-EC"/>
</dbReference>
<organism evidence="10 11">
    <name type="scientific">Papaver atlanticum</name>
    <dbReference type="NCBI Taxonomy" id="357466"/>
    <lineage>
        <taxon>Eukaryota</taxon>
        <taxon>Viridiplantae</taxon>
        <taxon>Streptophyta</taxon>
        <taxon>Embryophyta</taxon>
        <taxon>Tracheophyta</taxon>
        <taxon>Spermatophyta</taxon>
        <taxon>Magnoliopsida</taxon>
        <taxon>Ranunculales</taxon>
        <taxon>Papaveraceae</taxon>
        <taxon>Papaveroideae</taxon>
        <taxon>Papaver</taxon>
    </lineage>
</organism>
<comment type="catalytic activity">
    <reaction evidence="8">
        <text>ATP + H2O = ADP + phosphate + H(+)</text>
        <dbReference type="Rhea" id="RHEA:13065"/>
        <dbReference type="ChEBI" id="CHEBI:15377"/>
        <dbReference type="ChEBI" id="CHEBI:15378"/>
        <dbReference type="ChEBI" id="CHEBI:30616"/>
        <dbReference type="ChEBI" id="CHEBI:43474"/>
        <dbReference type="ChEBI" id="CHEBI:456216"/>
        <dbReference type="EC" id="3.6.4.13"/>
    </reaction>
</comment>
<dbReference type="Proteomes" id="UP001202328">
    <property type="component" value="Unassembled WGS sequence"/>
</dbReference>
<dbReference type="Pfam" id="PF04408">
    <property type="entry name" value="WHD_HA2"/>
    <property type="match status" value="1"/>
</dbReference>
<evidence type="ECO:0000256" key="5">
    <source>
        <dbReference type="ARBA" id="ARBA00022806"/>
    </source>
</evidence>
<dbReference type="GO" id="GO:0000390">
    <property type="term" value="P:spliceosomal complex disassembly"/>
    <property type="evidence" value="ECO:0007669"/>
    <property type="project" value="TreeGrafter"/>
</dbReference>
<keyword evidence="5" id="KW-0347">Helicase</keyword>
<dbReference type="EC" id="3.6.4.13" evidence="1"/>
<keyword evidence="11" id="KW-1185">Reference proteome</keyword>
<gene>
    <name evidence="10" type="ORF">MKW98_023706</name>
</gene>
<reference evidence="10" key="1">
    <citation type="submission" date="2022-04" db="EMBL/GenBank/DDBJ databases">
        <title>A functionally conserved STORR gene fusion in Papaver species that diverged 16.8 million years ago.</title>
        <authorList>
            <person name="Catania T."/>
        </authorList>
    </citation>
    <scope>NUCLEOTIDE SEQUENCE</scope>
    <source>
        <strain evidence="10">S-188037</strain>
    </source>
</reference>
<dbReference type="GO" id="GO:0003723">
    <property type="term" value="F:RNA binding"/>
    <property type="evidence" value="ECO:0007669"/>
    <property type="project" value="TreeGrafter"/>
</dbReference>
<evidence type="ECO:0000256" key="1">
    <source>
        <dbReference type="ARBA" id="ARBA00012552"/>
    </source>
</evidence>
<evidence type="ECO:0000313" key="11">
    <source>
        <dbReference type="Proteomes" id="UP001202328"/>
    </source>
</evidence>
<evidence type="ECO:0000259" key="9">
    <source>
        <dbReference type="SMART" id="SM00847"/>
    </source>
</evidence>
<dbReference type="Gene3D" id="1.20.120.1080">
    <property type="match status" value="1"/>
</dbReference>
<dbReference type="InterPro" id="IPR048333">
    <property type="entry name" value="HA2_WH"/>
</dbReference>
<dbReference type="PANTHER" id="PTHR18934">
    <property type="entry name" value="ATP-DEPENDENT RNA HELICASE"/>
    <property type="match status" value="1"/>
</dbReference>
<evidence type="ECO:0000256" key="2">
    <source>
        <dbReference type="ARBA" id="ARBA00022664"/>
    </source>
</evidence>
<dbReference type="SMART" id="SM00847">
    <property type="entry name" value="HA2"/>
    <property type="match status" value="1"/>
</dbReference>
<evidence type="ECO:0000256" key="4">
    <source>
        <dbReference type="ARBA" id="ARBA00022801"/>
    </source>
</evidence>
<keyword evidence="6" id="KW-0067">ATP-binding</keyword>
<evidence type="ECO:0000313" key="10">
    <source>
        <dbReference type="EMBL" id="KAI3928105.1"/>
    </source>
</evidence>
<comment type="caution">
    <text evidence="10">The sequence shown here is derived from an EMBL/GenBank/DDBJ whole genome shotgun (WGS) entry which is preliminary data.</text>
</comment>
<dbReference type="EMBL" id="JAJJMB010007708">
    <property type="protein sequence ID" value="KAI3928105.1"/>
    <property type="molecule type" value="Genomic_DNA"/>
</dbReference>
<keyword evidence="2" id="KW-0507">mRNA processing</keyword>
<evidence type="ECO:0000256" key="8">
    <source>
        <dbReference type="ARBA" id="ARBA00047984"/>
    </source>
</evidence>
<dbReference type="GO" id="GO:0071013">
    <property type="term" value="C:catalytic step 2 spliceosome"/>
    <property type="evidence" value="ECO:0007669"/>
    <property type="project" value="TreeGrafter"/>
</dbReference>
<proteinExistence type="predicted"/>
<name>A0AAD4SZF2_9MAGN</name>
<evidence type="ECO:0000256" key="6">
    <source>
        <dbReference type="ARBA" id="ARBA00022840"/>
    </source>
</evidence>
<dbReference type="AlphaFoldDB" id="A0AAD4SZF2"/>
<sequence length="237" mass="26919">MSPTTIPEIQRKNLASTPLQMKAMRINDLLSFDFMDPPSPQALISSMEQLYSLGALHEEGFLTKLGCIMAELPLESSISKIFLEGVYLGCSDEILTIISMIDTGDIFYRPSNKQKEANHKREIFIHPEADHLTLLVVYEAWKANNFSAAWCIEIFVQSRSLRRIQDLGIVSAGKDSTKIRRAIAAGFFFQTVYIHRSSVLFHPQPYSVIYQVLLQTTKDTTKEYMCKTTVIVRELFG</sequence>
<keyword evidence="7" id="KW-0508">mRNA splicing</keyword>
<dbReference type="SUPFAM" id="SSF52540">
    <property type="entry name" value="P-loop containing nucleoside triphosphate hydrolases"/>
    <property type="match status" value="1"/>
</dbReference>
<dbReference type="GO" id="GO:0005524">
    <property type="term" value="F:ATP binding"/>
    <property type="evidence" value="ECO:0007669"/>
    <property type="project" value="UniProtKB-KW"/>
</dbReference>